<organism evidence="9 10">
    <name type="scientific">Roseicella frigidaeris</name>
    <dbReference type="NCBI Taxonomy" id="2230885"/>
    <lineage>
        <taxon>Bacteria</taxon>
        <taxon>Pseudomonadati</taxon>
        <taxon>Pseudomonadota</taxon>
        <taxon>Alphaproteobacteria</taxon>
        <taxon>Acetobacterales</taxon>
        <taxon>Roseomonadaceae</taxon>
        <taxon>Roseicella</taxon>
    </lineage>
</organism>
<gene>
    <name evidence="9" type="ORF">DOO78_10090</name>
</gene>
<feature type="transmembrane region" description="Helical" evidence="7">
    <location>
        <begin position="205"/>
        <end position="227"/>
    </location>
</feature>
<dbReference type="InterPro" id="IPR058533">
    <property type="entry name" value="Cation_efflux_TM"/>
</dbReference>
<evidence type="ECO:0000256" key="3">
    <source>
        <dbReference type="ARBA" id="ARBA00022692"/>
    </source>
</evidence>
<dbReference type="Pfam" id="PF01545">
    <property type="entry name" value="Cation_efflux"/>
    <property type="match status" value="1"/>
</dbReference>
<dbReference type="PANTHER" id="PTHR43840:SF15">
    <property type="entry name" value="MITOCHONDRIAL METAL TRANSPORTER 1-RELATED"/>
    <property type="match status" value="1"/>
</dbReference>
<keyword evidence="4 7" id="KW-1133">Transmembrane helix</keyword>
<dbReference type="AlphaFoldDB" id="A0A327MB43"/>
<dbReference type="GO" id="GO:0015341">
    <property type="term" value="F:zinc efflux antiporter activity"/>
    <property type="evidence" value="ECO:0007669"/>
    <property type="project" value="TreeGrafter"/>
</dbReference>
<feature type="transmembrane region" description="Helical" evidence="7">
    <location>
        <begin position="239"/>
        <end position="258"/>
    </location>
</feature>
<dbReference type="SUPFAM" id="SSF161111">
    <property type="entry name" value="Cation efflux protein transmembrane domain-like"/>
    <property type="match status" value="1"/>
</dbReference>
<name>A0A327MB43_9PROT</name>
<feature type="region of interest" description="Disordered" evidence="6">
    <location>
        <begin position="1"/>
        <end position="42"/>
    </location>
</feature>
<dbReference type="EMBL" id="QLIX01000005">
    <property type="protein sequence ID" value="RAI59364.1"/>
    <property type="molecule type" value="Genomic_DNA"/>
</dbReference>
<evidence type="ECO:0000256" key="4">
    <source>
        <dbReference type="ARBA" id="ARBA00022989"/>
    </source>
</evidence>
<sequence length="354" mass="37771">MLPPERLPASGHGRRGPASGSGQAGRRGQPGFPAPPGCGKGPDGRRIAGGILQIDDNRREQRVLAWSIGITTILAAIGIACGLFANSSSILFDGLYSLIDAAMTALALGVSVLLSRGSSRHFQFGFWHLEPMLVLLNSVVLALSCGYAFLGALNDLFRAGRGTDFGPGLLYVVGAGLAEFSLWLAMRRQARRLGSDLIALDARAWLISGLLSIGLGLSFGLGLALHGTEWAGLIPYLDPAILAVMALLLLPVPLAACWRAGKDILEIAPSDLDERVRAIAQGIAERHGFHDFTSYVAKTGRARFVDITFLAGPELGSRPLGYFDGIRGEIAAALEARPPSHWLNIEFTSERRWL</sequence>
<evidence type="ECO:0000256" key="5">
    <source>
        <dbReference type="ARBA" id="ARBA00023136"/>
    </source>
</evidence>
<dbReference type="PANTHER" id="PTHR43840">
    <property type="entry name" value="MITOCHONDRIAL METAL TRANSPORTER 1-RELATED"/>
    <property type="match status" value="1"/>
</dbReference>
<proteinExistence type="predicted"/>
<dbReference type="GO" id="GO:0015093">
    <property type="term" value="F:ferrous iron transmembrane transporter activity"/>
    <property type="evidence" value="ECO:0007669"/>
    <property type="project" value="TreeGrafter"/>
</dbReference>
<keyword evidence="3 7" id="KW-0812">Transmembrane</keyword>
<feature type="transmembrane region" description="Helical" evidence="7">
    <location>
        <begin position="165"/>
        <end position="185"/>
    </location>
</feature>
<dbReference type="GO" id="GO:0005886">
    <property type="term" value="C:plasma membrane"/>
    <property type="evidence" value="ECO:0007669"/>
    <property type="project" value="TreeGrafter"/>
</dbReference>
<keyword evidence="5 7" id="KW-0472">Membrane</keyword>
<feature type="transmembrane region" description="Helical" evidence="7">
    <location>
        <begin position="134"/>
        <end position="153"/>
    </location>
</feature>
<feature type="domain" description="Cation efflux protein transmembrane" evidence="8">
    <location>
        <begin position="67"/>
        <end position="265"/>
    </location>
</feature>
<dbReference type="InterPro" id="IPR027469">
    <property type="entry name" value="Cation_efflux_TMD_sf"/>
</dbReference>
<evidence type="ECO:0000256" key="7">
    <source>
        <dbReference type="SAM" id="Phobius"/>
    </source>
</evidence>
<feature type="transmembrane region" description="Helical" evidence="7">
    <location>
        <begin position="63"/>
        <end position="85"/>
    </location>
</feature>
<comment type="subcellular location">
    <subcellularLocation>
        <location evidence="1">Membrane</location>
        <topology evidence="1">Multi-pass membrane protein</topology>
    </subcellularLocation>
</comment>
<comment type="caution">
    <text evidence="9">The sequence shown here is derived from an EMBL/GenBank/DDBJ whole genome shotgun (WGS) entry which is preliminary data.</text>
</comment>
<evidence type="ECO:0000259" key="8">
    <source>
        <dbReference type="Pfam" id="PF01545"/>
    </source>
</evidence>
<accession>A0A327MB43</accession>
<evidence type="ECO:0000313" key="9">
    <source>
        <dbReference type="EMBL" id="RAI59364.1"/>
    </source>
</evidence>
<dbReference type="InterPro" id="IPR050291">
    <property type="entry name" value="CDF_Transporter"/>
</dbReference>
<keyword evidence="2" id="KW-0813">Transport</keyword>
<evidence type="ECO:0000313" key="10">
    <source>
        <dbReference type="Proteomes" id="UP000249065"/>
    </source>
</evidence>
<evidence type="ECO:0000256" key="2">
    <source>
        <dbReference type="ARBA" id="ARBA00022448"/>
    </source>
</evidence>
<dbReference type="Gene3D" id="1.20.1510.10">
    <property type="entry name" value="Cation efflux protein transmembrane domain"/>
    <property type="match status" value="1"/>
</dbReference>
<evidence type="ECO:0000256" key="1">
    <source>
        <dbReference type="ARBA" id="ARBA00004141"/>
    </source>
</evidence>
<keyword evidence="10" id="KW-1185">Reference proteome</keyword>
<dbReference type="Proteomes" id="UP000249065">
    <property type="component" value="Unassembled WGS sequence"/>
</dbReference>
<reference evidence="10" key="1">
    <citation type="submission" date="2018-06" db="EMBL/GenBank/DDBJ databases">
        <authorList>
            <person name="Khan S.A."/>
        </authorList>
    </citation>
    <scope>NUCLEOTIDE SEQUENCE [LARGE SCALE GENOMIC DNA]</scope>
    <source>
        <strain evidence="10">DB-1506</strain>
    </source>
</reference>
<dbReference type="GO" id="GO:0015086">
    <property type="term" value="F:cadmium ion transmembrane transporter activity"/>
    <property type="evidence" value="ECO:0007669"/>
    <property type="project" value="TreeGrafter"/>
</dbReference>
<dbReference type="GO" id="GO:0006882">
    <property type="term" value="P:intracellular zinc ion homeostasis"/>
    <property type="evidence" value="ECO:0007669"/>
    <property type="project" value="TreeGrafter"/>
</dbReference>
<evidence type="ECO:0000256" key="6">
    <source>
        <dbReference type="SAM" id="MobiDB-lite"/>
    </source>
</evidence>
<protein>
    <recommendedName>
        <fullName evidence="8">Cation efflux protein transmembrane domain-containing protein</fullName>
    </recommendedName>
</protein>
<feature type="transmembrane region" description="Helical" evidence="7">
    <location>
        <begin position="91"/>
        <end position="114"/>
    </location>
</feature>
<dbReference type="OrthoDB" id="2388015at2"/>